<proteinExistence type="predicted"/>
<evidence type="ECO:0000313" key="1">
    <source>
        <dbReference type="EMBL" id="CAH1395124.1"/>
    </source>
</evidence>
<dbReference type="AlphaFoldDB" id="A0A9P0E6Z9"/>
<dbReference type="Proteomes" id="UP001152798">
    <property type="component" value="Chromosome 3"/>
</dbReference>
<gene>
    <name evidence="1" type="ORF">NEZAVI_LOCUS5455</name>
</gene>
<sequence length="190" mass="21120">MHLSFDDDKTSGLTLPRRQTTIVARIPGEEALCPSYFAKGPHCCSVVREQPPVITTATKGPAHRLVAARAFSLCRPASSKINLCSSFRYEGSLFPAMSSMLPGTSASCLRIRRPLYSWSMAMSGSYRRWVLEIYPKNAQVNLAEYFVVIRLSPTLHTVSFAKLSFLGELMIPSGDVSTWHQPFDTSTRDN</sequence>
<organism evidence="1 2">
    <name type="scientific">Nezara viridula</name>
    <name type="common">Southern green stink bug</name>
    <name type="synonym">Cimex viridulus</name>
    <dbReference type="NCBI Taxonomy" id="85310"/>
    <lineage>
        <taxon>Eukaryota</taxon>
        <taxon>Metazoa</taxon>
        <taxon>Ecdysozoa</taxon>
        <taxon>Arthropoda</taxon>
        <taxon>Hexapoda</taxon>
        <taxon>Insecta</taxon>
        <taxon>Pterygota</taxon>
        <taxon>Neoptera</taxon>
        <taxon>Paraneoptera</taxon>
        <taxon>Hemiptera</taxon>
        <taxon>Heteroptera</taxon>
        <taxon>Panheteroptera</taxon>
        <taxon>Pentatomomorpha</taxon>
        <taxon>Pentatomoidea</taxon>
        <taxon>Pentatomidae</taxon>
        <taxon>Pentatominae</taxon>
        <taxon>Nezara</taxon>
    </lineage>
</organism>
<dbReference type="OrthoDB" id="10441394at2759"/>
<evidence type="ECO:0000313" key="2">
    <source>
        <dbReference type="Proteomes" id="UP001152798"/>
    </source>
</evidence>
<name>A0A9P0E6Z9_NEZVI</name>
<reference evidence="1" key="1">
    <citation type="submission" date="2022-01" db="EMBL/GenBank/DDBJ databases">
        <authorList>
            <person name="King R."/>
        </authorList>
    </citation>
    <scope>NUCLEOTIDE SEQUENCE</scope>
</reference>
<dbReference type="EMBL" id="OV725079">
    <property type="protein sequence ID" value="CAH1395124.1"/>
    <property type="molecule type" value="Genomic_DNA"/>
</dbReference>
<protein>
    <submittedName>
        <fullName evidence="1">Uncharacterized protein</fullName>
    </submittedName>
</protein>
<accession>A0A9P0E6Z9</accession>
<keyword evidence="2" id="KW-1185">Reference proteome</keyword>